<sequence length="208" mass="23837">MSIAENSGAGKAPNRENRIESHPYHRPAFKDDLYCVHCGYIIRNGRIRKLASCPNIDCRKFLPLTSGYGYEGWGRCLAPSCWRFTNRDYCYCESCGQANRESIEKQHRIKVADLHRANAKQKALANQLKKTNDEQRDKIEQLQELLKQKEQRHFTEVYKADGKTNETPTDSIDDEVSQEDLIQISDLEKIGNQKEGSGMDVDAPLKQD</sequence>
<protein>
    <submittedName>
        <fullName evidence="3">Uncharacterized protein</fullName>
    </submittedName>
</protein>
<feature type="region of interest" description="Disordered" evidence="2">
    <location>
        <begin position="156"/>
        <end position="208"/>
    </location>
</feature>
<reference evidence="3 4" key="1">
    <citation type="submission" date="2024-08" db="EMBL/GenBank/DDBJ databases">
        <authorList>
            <person name="Cucini C."/>
            <person name="Frati F."/>
        </authorList>
    </citation>
    <scope>NUCLEOTIDE SEQUENCE [LARGE SCALE GENOMIC DNA]</scope>
</reference>
<accession>A0ABP1PXP4</accession>
<evidence type="ECO:0000256" key="2">
    <source>
        <dbReference type="SAM" id="MobiDB-lite"/>
    </source>
</evidence>
<dbReference type="Proteomes" id="UP001642540">
    <property type="component" value="Unassembled WGS sequence"/>
</dbReference>
<evidence type="ECO:0000313" key="3">
    <source>
        <dbReference type="EMBL" id="CAL8078064.1"/>
    </source>
</evidence>
<name>A0ABP1PXP4_9HEXA</name>
<proteinExistence type="predicted"/>
<dbReference type="EMBL" id="CAXLJM020000013">
    <property type="protein sequence ID" value="CAL8078064.1"/>
    <property type="molecule type" value="Genomic_DNA"/>
</dbReference>
<gene>
    <name evidence="3" type="ORF">ODALV1_LOCUS3991</name>
</gene>
<comment type="caution">
    <text evidence="3">The sequence shown here is derived from an EMBL/GenBank/DDBJ whole genome shotgun (WGS) entry which is preliminary data.</text>
</comment>
<keyword evidence="1" id="KW-0175">Coiled coil</keyword>
<keyword evidence="4" id="KW-1185">Reference proteome</keyword>
<feature type="coiled-coil region" evidence="1">
    <location>
        <begin position="114"/>
        <end position="152"/>
    </location>
</feature>
<organism evidence="3 4">
    <name type="scientific">Orchesella dallaii</name>
    <dbReference type="NCBI Taxonomy" id="48710"/>
    <lineage>
        <taxon>Eukaryota</taxon>
        <taxon>Metazoa</taxon>
        <taxon>Ecdysozoa</taxon>
        <taxon>Arthropoda</taxon>
        <taxon>Hexapoda</taxon>
        <taxon>Collembola</taxon>
        <taxon>Entomobryomorpha</taxon>
        <taxon>Entomobryoidea</taxon>
        <taxon>Orchesellidae</taxon>
        <taxon>Orchesellinae</taxon>
        <taxon>Orchesella</taxon>
    </lineage>
</organism>
<evidence type="ECO:0000313" key="4">
    <source>
        <dbReference type="Proteomes" id="UP001642540"/>
    </source>
</evidence>
<evidence type="ECO:0000256" key="1">
    <source>
        <dbReference type="SAM" id="Coils"/>
    </source>
</evidence>